<comment type="cofactor">
    <cofactor evidence="1">
        <name>FAD</name>
        <dbReference type="ChEBI" id="CHEBI:57692"/>
    </cofactor>
</comment>
<organism evidence="5 6">
    <name type="scientific">Streptomyces hundungensis</name>
    <dbReference type="NCBI Taxonomy" id="1077946"/>
    <lineage>
        <taxon>Bacteria</taxon>
        <taxon>Bacillati</taxon>
        <taxon>Actinomycetota</taxon>
        <taxon>Actinomycetes</taxon>
        <taxon>Kitasatosporales</taxon>
        <taxon>Streptomycetaceae</taxon>
        <taxon>Streptomyces</taxon>
    </lineage>
</organism>
<keyword evidence="5" id="KW-0503">Monooxygenase</keyword>
<dbReference type="KEGG" id="shun:DWB77_03045"/>
<keyword evidence="5" id="KW-0560">Oxidoreductase</keyword>
<dbReference type="EC" id="1.14.13.38" evidence="5"/>
<dbReference type="Pfam" id="PF01494">
    <property type="entry name" value="FAD_binding_3"/>
    <property type="match status" value="1"/>
</dbReference>
<dbReference type="PRINTS" id="PR00420">
    <property type="entry name" value="RNGMNOXGNASE"/>
</dbReference>
<dbReference type="NCBIfam" id="NF004832">
    <property type="entry name" value="PRK06184.1"/>
    <property type="match status" value="1"/>
</dbReference>
<dbReference type="Proteomes" id="UP000271554">
    <property type="component" value="Chromosome"/>
</dbReference>
<dbReference type="GO" id="GO:0047670">
    <property type="term" value="F:anhydrotetracycline monooxygenase activity"/>
    <property type="evidence" value="ECO:0007669"/>
    <property type="project" value="UniProtKB-EC"/>
</dbReference>
<dbReference type="Pfam" id="PF21274">
    <property type="entry name" value="Rng_hyd_C"/>
    <property type="match status" value="1"/>
</dbReference>
<dbReference type="EMBL" id="CP032698">
    <property type="protein sequence ID" value="AYG80907.1"/>
    <property type="molecule type" value="Genomic_DNA"/>
</dbReference>
<keyword evidence="3" id="KW-0274">FAD</keyword>
<dbReference type="Gene3D" id="3.40.30.120">
    <property type="match status" value="1"/>
</dbReference>
<proteinExistence type="predicted"/>
<protein>
    <submittedName>
        <fullName evidence="5">Anhydrotetracycline monooxygenase</fullName>
        <ecNumber evidence="5">1.14.13.38</ecNumber>
    </submittedName>
</protein>
<evidence type="ECO:0000313" key="5">
    <source>
        <dbReference type="EMBL" id="AYG80907.1"/>
    </source>
</evidence>
<reference evidence="5 6" key="1">
    <citation type="submission" date="2018-10" db="EMBL/GenBank/DDBJ databases">
        <title>Relationship between Morphology and Antimicrobial Activity in Streptomyces.</title>
        <authorList>
            <person name="Kang H.J."/>
            <person name="Kim S.B."/>
        </authorList>
    </citation>
    <scope>NUCLEOTIDE SEQUENCE [LARGE SCALE GENOMIC DNA]</scope>
    <source>
        <strain evidence="5 6">BH38</strain>
    </source>
</reference>
<evidence type="ECO:0000313" key="6">
    <source>
        <dbReference type="Proteomes" id="UP000271554"/>
    </source>
</evidence>
<keyword evidence="6" id="KW-1185">Reference proteome</keyword>
<dbReference type="PANTHER" id="PTHR43004">
    <property type="entry name" value="TRK SYSTEM POTASSIUM UPTAKE PROTEIN"/>
    <property type="match status" value="1"/>
</dbReference>
<keyword evidence="2" id="KW-0285">Flavoprotein</keyword>
<dbReference type="SUPFAM" id="SSF51905">
    <property type="entry name" value="FAD/NAD(P)-binding domain"/>
    <property type="match status" value="1"/>
</dbReference>
<dbReference type="AlphaFoldDB" id="A0A387HKI1"/>
<evidence type="ECO:0000256" key="3">
    <source>
        <dbReference type="ARBA" id="ARBA00022827"/>
    </source>
</evidence>
<accession>A0A387HKI1</accession>
<dbReference type="GO" id="GO:0071949">
    <property type="term" value="F:FAD binding"/>
    <property type="evidence" value="ECO:0007669"/>
    <property type="project" value="InterPro"/>
</dbReference>
<dbReference type="RefSeq" id="WP_120721774.1">
    <property type="nucleotide sequence ID" value="NZ_CP032698.1"/>
</dbReference>
<name>A0A387HKI1_9ACTN</name>
<feature type="domain" description="FAD-binding" evidence="4">
    <location>
        <begin position="21"/>
        <end position="365"/>
    </location>
</feature>
<sequence length="496" mass="52812">MELNDVKEAAPPVLPVLPDTTDVLVVGAGPTGLALAIDLARRGVPTLLVEKSDRLFPGSRGKGVQPRTLEVFDDLGLIDAVRGAGRDYPRMLSWEGPGGTERGQEWDMIERSEPTEQEPYANALLIGQSRLQEVLHTHLRALGGEVAFGREVTGLVQDDEGVTASFADGSAVRARHVVAADGGRSGIRRALGIAMEGEDVDPKPMLVADLLLTPDAIVDDRNWHVWRGSSEGGAVLCPLPGEPGLFQLIIQFADEHAVPDISEEGVVAHLTALTPITAHQVTKVVWASDFRPRAALATRYRDGRVLLAGDAAHIHSPAGGQGLNTGVQDAYNLGWKLAQVLRHGAPATLLDSYEQERRPVAAAVLGLSTRLHRHAILARNSQRGSETRQLALGYRGGPLATGRAGALEAGDRAPDGPLPEGRIFDLLRGPHFTLLAVDTPAPPLASAQVHVHELGAYEAYGRGLFLIRPDGYVGWAGEDTAGLHAYLASLGSLQLD</sequence>
<dbReference type="InterPro" id="IPR002938">
    <property type="entry name" value="FAD-bd"/>
</dbReference>
<dbReference type="OrthoDB" id="8670884at2"/>
<evidence type="ECO:0000256" key="1">
    <source>
        <dbReference type="ARBA" id="ARBA00001974"/>
    </source>
</evidence>
<dbReference type="InterPro" id="IPR050641">
    <property type="entry name" value="RIFMO-like"/>
</dbReference>
<evidence type="ECO:0000256" key="2">
    <source>
        <dbReference type="ARBA" id="ARBA00022630"/>
    </source>
</evidence>
<gene>
    <name evidence="5" type="primary">otcC_4</name>
    <name evidence="5" type="ORF">DWB77_03045</name>
</gene>
<dbReference type="Gene3D" id="3.50.50.60">
    <property type="entry name" value="FAD/NAD(P)-binding domain"/>
    <property type="match status" value="1"/>
</dbReference>
<evidence type="ECO:0000259" key="4">
    <source>
        <dbReference type="Pfam" id="PF01494"/>
    </source>
</evidence>
<dbReference type="Gene3D" id="3.30.70.2450">
    <property type="match status" value="1"/>
</dbReference>
<dbReference type="PANTHER" id="PTHR43004:SF19">
    <property type="entry name" value="BINDING MONOOXYGENASE, PUTATIVE (JCVI)-RELATED"/>
    <property type="match status" value="1"/>
</dbReference>
<dbReference type="InterPro" id="IPR036188">
    <property type="entry name" value="FAD/NAD-bd_sf"/>
</dbReference>